<keyword evidence="2" id="KW-1185">Reference proteome</keyword>
<dbReference type="Proteomes" id="UP000494165">
    <property type="component" value="Unassembled WGS sequence"/>
</dbReference>
<sequence length="110" mass="11075">MCVAELDGSGGAIGGINLPYSQAGGARGREESIEMRAARWVRPVAETLLVTFGVSVQTKAARRVRRCAAKERGCGAAPLTVSPAAVAAAIAAASVRPGTSPASAQRNSPG</sequence>
<name>A0A8S1CVY3_9INSE</name>
<protein>
    <submittedName>
        <fullName evidence="1">Uncharacterized protein</fullName>
    </submittedName>
</protein>
<dbReference type="EMBL" id="CADEPI010000085">
    <property type="protein sequence ID" value="CAB3373461.1"/>
    <property type="molecule type" value="Genomic_DNA"/>
</dbReference>
<gene>
    <name evidence="1" type="ORF">CLODIP_2_CD15655</name>
</gene>
<dbReference type="AlphaFoldDB" id="A0A8S1CVY3"/>
<evidence type="ECO:0000313" key="1">
    <source>
        <dbReference type="EMBL" id="CAB3373461.1"/>
    </source>
</evidence>
<proteinExistence type="predicted"/>
<comment type="caution">
    <text evidence="1">The sequence shown here is derived from an EMBL/GenBank/DDBJ whole genome shotgun (WGS) entry which is preliminary data.</text>
</comment>
<evidence type="ECO:0000313" key="2">
    <source>
        <dbReference type="Proteomes" id="UP000494165"/>
    </source>
</evidence>
<reference evidence="1 2" key="1">
    <citation type="submission" date="2020-04" db="EMBL/GenBank/DDBJ databases">
        <authorList>
            <person name="Alioto T."/>
            <person name="Alioto T."/>
            <person name="Gomez Garrido J."/>
        </authorList>
    </citation>
    <scope>NUCLEOTIDE SEQUENCE [LARGE SCALE GENOMIC DNA]</scope>
</reference>
<organism evidence="1 2">
    <name type="scientific">Cloeon dipterum</name>
    <dbReference type="NCBI Taxonomy" id="197152"/>
    <lineage>
        <taxon>Eukaryota</taxon>
        <taxon>Metazoa</taxon>
        <taxon>Ecdysozoa</taxon>
        <taxon>Arthropoda</taxon>
        <taxon>Hexapoda</taxon>
        <taxon>Insecta</taxon>
        <taxon>Pterygota</taxon>
        <taxon>Palaeoptera</taxon>
        <taxon>Ephemeroptera</taxon>
        <taxon>Pisciforma</taxon>
        <taxon>Baetidae</taxon>
        <taxon>Cloeon</taxon>
    </lineage>
</organism>
<accession>A0A8S1CVY3</accession>